<dbReference type="GO" id="GO:0006508">
    <property type="term" value="P:proteolysis"/>
    <property type="evidence" value="ECO:0007669"/>
    <property type="project" value="UniProtKB-KW"/>
</dbReference>
<keyword evidence="1" id="KW-0645">Protease</keyword>
<dbReference type="InterPro" id="IPR011050">
    <property type="entry name" value="Pectin_lyase_fold/virulence"/>
</dbReference>
<feature type="region of interest" description="Disordered" evidence="3">
    <location>
        <begin position="27"/>
        <end position="46"/>
    </location>
</feature>
<feature type="chain" id="PRO_5004180034" evidence="4">
    <location>
        <begin position="29"/>
        <end position="3419"/>
    </location>
</feature>
<reference evidence="6" key="1">
    <citation type="submission" date="2006-06" db="EMBL/GenBank/DDBJ databases">
        <title>Complete sequence of Trichodesmium erythraeum IMS101.</title>
        <authorList>
            <consortium name="US DOE Joint Genome Institute"/>
            <person name="Copeland A."/>
            <person name="Lucas S."/>
            <person name="Lapidus A."/>
            <person name="Barry K."/>
            <person name="Detter J.C."/>
            <person name="Glavina del Rio T."/>
            <person name="Hammon N."/>
            <person name="Israni S."/>
            <person name="Dalin E."/>
            <person name="Tice H."/>
            <person name="Pitluck S."/>
            <person name="Kiss H."/>
            <person name="Munk A.C."/>
            <person name="Brettin T."/>
            <person name="Bruce D."/>
            <person name="Han C."/>
            <person name="Tapia R."/>
            <person name="Gilna P."/>
            <person name="Schmutz J."/>
            <person name="Larimer F."/>
            <person name="Land M."/>
            <person name="Hauser L."/>
            <person name="Kyrpides N."/>
            <person name="Kim E."/>
            <person name="Richardson P."/>
        </authorList>
    </citation>
    <scope>NUCLEOTIDE SEQUENCE [LARGE SCALE GENOMIC DNA]</scope>
    <source>
        <strain evidence="6">IMS101</strain>
    </source>
</reference>
<feature type="compositionally biased region" description="Low complexity" evidence="3">
    <location>
        <begin position="2913"/>
        <end position="2955"/>
    </location>
</feature>
<feature type="compositionally biased region" description="Polar residues" evidence="3">
    <location>
        <begin position="1255"/>
        <end position="1264"/>
    </location>
</feature>
<feature type="region of interest" description="Disordered" evidence="3">
    <location>
        <begin position="1167"/>
        <end position="1187"/>
    </location>
</feature>
<evidence type="ECO:0000256" key="1">
    <source>
        <dbReference type="ARBA" id="ARBA00022670"/>
    </source>
</evidence>
<dbReference type="EMBL" id="CP000393">
    <property type="protein sequence ID" value="ABG50017.1"/>
    <property type="molecule type" value="Genomic_DNA"/>
</dbReference>
<feature type="region of interest" description="Disordered" evidence="3">
    <location>
        <begin position="2739"/>
        <end position="2764"/>
    </location>
</feature>
<evidence type="ECO:0000313" key="6">
    <source>
        <dbReference type="EMBL" id="ABG50017.1"/>
    </source>
</evidence>
<dbReference type="InterPro" id="IPR002884">
    <property type="entry name" value="P_dom"/>
</dbReference>
<dbReference type="Pfam" id="PF01483">
    <property type="entry name" value="P_proprotein"/>
    <property type="match status" value="1"/>
</dbReference>
<dbReference type="HOGENOM" id="CLU_224734_0_0_3"/>
<feature type="region of interest" description="Disordered" evidence="3">
    <location>
        <begin position="2913"/>
        <end position="2990"/>
    </location>
</feature>
<dbReference type="InterPro" id="IPR012334">
    <property type="entry name" value="Pectin_lyas_fold"/>
</dbReference>
<feature type="compositionally biased region" description="Acidic residues" evidence="3">
    <location>
        <begin position="459"/>
        <end position="469"/>
    </location>
</feature>
<dbReference type="STRING" id="203124.Tery_0572"/>
<feature type="domain" description="P/Homo B" evidence="5">
    <location>
        <begin position="898"/>
        <end position="1050"/>
    </location>
</feature>
<dbReference type="InterPro" id="IPR024983">
    <property type="entry name" value="CHAT_dom"/>
</dbReference>
<feature type="region of interest" description="Disordered" evidence="3">
    <location>
        <begin position="2796"/>
        <end position="2858"/>
    </location>
</feature>
<feature type="compositionally biased region" description="Low complexity" evidence="3">
    <location>
        <begin position="2964"/>
        <end position="2986"/>
    </location>
</feature>
<dbReference type="GO" id="GO:0004252">
    <property type="term" value="F:serine-type endopeptidase activity"/>
    <property type="evidence" value="ECO:0007669"/>
    <property type="project" value="InterPro"/>
</dbReference>
<keyword evidence="4" id="KW-0732">Signal</keyword>
<keyword evidence="2" id="KW-0378">Hydrolase</keyword>
<dbReference type="SUPFAM" id="SSF49785">
    <property type="entry name" value="Galactose-binding domain-like"/>
    <property type="match status" value="1"/>
</dbReference>
<dbReference type="SUPFAM" id="SSF51126">
    <property type="entry name" value="Pectin lyase-like"/>
    <property type="match status" value="4"/>
</dbReference>
<protein>
    <submittedName>
        <fullName evidence="6">Filamentous haemagglutinin family outer membrane protein</fullName>
    </submittedName>
</protein>
<feature type="compositionally biased region" description="Low complexity" evidence="3">
    <location>
        <begin position="1245"/>
        <end position="1254"/>
    </location>
</feature>
<evidence type="ECO:0000256" key="4">
    <source>
        <dbReference type="SAM" id="SignalP"/>
    </source>
</evidence>
<dbReference type="SMART" id="SM00912">
    <property type="entry name" value="Haemagg_act"/>
    <property type="match status" value="1"/>
</dbReference>
<evidence type="ECO:0000256" key="3">
    <source>
        <dbReference type="SAM" id="MobiDB-lite"/>
    </source>
</evidence>
<organism evidence="6">
    <name type="scientific">Trichodesmium erythraeum (strain IMS101)</name>
    <dbReference type="NCBI Taxonomy" id="203124"/>
    <lineage>
        <taxon>Bacteria</taxon>
        <taxon>Bacillati</taxon>
        <taxon>Cyanobacteriota</taxon>
        <taxon>Cyanophyceae</taxon>
        <taxon>Oscillatoriophycideae</taxon>
        <taxon>Oscillatoriales</taxon>
        <taxon>Microcoleaceae</taxon>
        <taxon>Trichodesmium</taxon>
    </lineage>
</organism>
<sequence>MKPNSSKLCTITALSLILGTLATTPANSQPITPAKDGTNTTVTPQGQQFHIKGGTRSGTNVFHSFDKFNVHSGQTANFVTTPDTRNVLGRVKGGASYINGLIQVLGSSSNLFLMNPAGIMFGPNASLNVPASFSVTTATGIGFDQNNFWFKAMGTNDYSNLLGSPSGYRFDVSKPGSIVNEGSLTLNSGENLTLLGGTVVNTGELSSPGGNITVTAVEGGSTLKISQPGHLLSLEVPLEDGENISNIDPLSLPELLAGGGDIVEATSVIVKENGDVVLTGSNTMVAETPGTATISGKIDVSTTASSLQNEGGASFGGQVNVWGDRVALIDTNIKADGKNGGGTVLIGGDFQGLGIVPNSQHTFVNNNSFISADAITNGDGGQVRIWSDGITNFAGNISAKGGTSSGNGGLVKIGGKEQLIFDGKVDVTAALGTEGTILLDPESVTVGEDNSEGEKEIVDDNSEVSETENTDNYNGEIVDDNSEVSETENTDNFKDKKPDTPKDKKPDTPLDPFAADENSDVTISADNLGELSGNVIIDADNDITINERIETDSSVELKAGRSININADIDTKSGNGNIDLLGNNDEMNLANRSDGKGSINQLDGTILNAGSGGINIKLGSLGEVGDINLGNLRTTGKVLVDANGGNIVRVSENSLINAGSVLFRTSGNGGIGFLGQPLRLDVQNLEAVSGSGGVFFDVGNVNIGGVSEDVVGIATFGGDVDIKSAGNVTLNETISSNEVVENNSEGGTTENTEVVDGGGGINIEAAGDIVATGSGIKGGGEAVSLSGTNIRINDEFDETSGDADVKLSATNDIVVEDIEDDVLEFMPGSGEIEFRADKDGDGFGLVKMLDNKPDVGSNPDIFENGADTIKTNGRGLTIAGAGLVLGNVDTSWLPIYSGGGELLKAIDVDKGGAIPPEGTEGTATFTFTVDGDLGTVENIDVRFSAAHTWDEDLDVSLESPQGKVVQLFSRVGGSGENFQDTVLDDDASRRIISGNAPFDGTYRPQGSLADFNGENPNGAWTLKVTDTYPWADDGTLYRAGETAPWGTAIGTQLLLRNPLVKSGGGIGSGNGGAINLEATHGDISVGNIRSLSETANGGRIDLNANKDIISGLINSSSVQGNGGAIDLDAGGDITTQYLNSWSSSWEKGNSGNGGAIDLDAGGDITTPYLNSGSSSSSGNSGNGGAIDLDAGGDITTQYLNSWSSSSSGNSGNGGAIDLDAGGDITTQYLNSGSYSGSGNSGNGGAIDLDAGGDITTQDLDSGSDSWEGKSGNGGAIDLVAGGDITTQNLDSRSDSSSGNSGNGGAIDLDAGGDITTQYLYSGSSSWEKGNSGNGGAIDLDAGGDITTQYLYSGSISWSGNSGNGGAIDLVAGGDITTQYLYSGSYSWSGNSGNGGDITLNAKTIKFNSPQHANGEKIKIHTFSVGKKESEEGKGGDVNITTNNLSNTDILTLSSHSESGKVTIESKTQEPLQIKDSSIITSEQVTVEIFEEQIQIETGNTQSGDVFINSDGDLNLNNVTIESDTKSNQAAGDVNIYSRGNITLENTDIISTTNSQGNAGQITLETNENIELTNNSKILANTEGTGNAGQINIEANNLILDQNTKLITETARAGNPGNIKIQANTIDIGEGAKASTTVLTGSTSTGEGGNITINTNKLNVTGKLGIFAETEASKNAGTLRISPYKNNPNLDITFKNDGFISASTSSTGNGGNIFIKAPENINITGQGFIATKTSGTGNAGIIDIKTNNLRISNGVKINASTEDQGNAGEIKINTTDFTLEKGTSLTTETSSAGLAGNIEINTKNLTIGQNAQISATALEGASNKEAGGNITINANNLDISGKLGIFAETAGESPAGTLTLNPYKNNPNLNIEFKQQGFISARTSSSGNGGNINIQAPEKINITGDGKISAETTGSGNAGTINIQTENLNLSEQVAISAETNSQGQAGNIEINSQTVTIGKGTEISATAGKKATSTGDGGNITINTNDLEISGKLGIFAETKGASNAGTLTITPYQTNPDLNSKTDPNINITFTDQGFISASTKSLGKGGDINILAPENINITGDGRITVESEGSGDAGIINIETENLTIAENTKISASTSDSGNGGEIKINSSETFQLQGRILTETTGTGDGGIINIEAGEITAPNSKISAKTTDAGNAGTIDITAQGDITTGVVTSAAKNKRETADGGSISITSEQGKINATRAIQSFSEGGNAGNVTLKAQTDITANTISSHGKQEGGQITIRSETGNIDTSSGKFLANYSGGGDAGDITMEAPQGNITTNNIYSYADGDGGQINIKAGNNINIEANSNIISASEPPSEGNSDKQGKGGDITLEAGNNINTTAANIYSGANEGDTGQIDITADNAIETGKIDLASGFVRQETKVNQNLVLIPKPGEPATKGKAGDIRLRSRNSTIDTTGGTINSRSPDGTGDIIINAKGNISTGKLEASALNPDNPTTGGDVNITSEQGEINATQNIETFSEKGTAGDVNITAAGHINTNTIRSDGMEQGGDINIRSDSESSIDAAGALQTYSDAGTAGNVNLTSPGNVNISGIRSEGMEQGGDITLKSQGGEINSTGDIDSYSKQGKGGYVKVDAPERVNLANVSSYGMTESGDLITQSQQAEVNTGNVTTQASEGKSGRIVINGTEVGTGNLSSIAGTSAGEINVEATDGSIATYDIEMTSGGTLGALTLRAPENINTGDIRQKAGEGDANANIFSGGNQTTGNISQEAGNNTNLNQNAGENINAGNIEQNAGNNTNLNQTAGENINAGNIEQNAGNNTNLNQTAGENINVGNIEQNAGNNTNLNQTAGENINTGDIEQNAGNNTNLNQTAGENINTGDIEQNAGNNTNLNQTAGENINTGDIEQNASNNTSIYQIAEGEINTPVINQTFGNETTLNQISVRDVNTPVISNNNIPNNQGLNQENFSNNNNNNIENNSTTNSSNNKNISSTLTQSQRSELISTSTPSNNNQTTNTNTAQEQTESSINSTTDTQKILNIIDTVNTNSLTVATGSDQVITMLEQNLTNEYSNYFGTDFKEQFINQKTPREILTDMAAKTGKESAVVYINAYPEELQIILYTKDGQPILKTIPEANRKKLEKVVINFLKLTTSPAYRDFNSYLSPAKQLYDWFIAPISAELEAANIDTLLFSMGEGLRILPVAALHDGKQFLIEKYSLSLIPSISLMDTNYRPLQGTQVLAMGASKFINEKPLPAVPVEIETISEQLWEGSKFLNEEFTKNNLLTQRKNYPYPIIHLATHATFNRGKPSNSYIQLWGNEQIKLDQVRELGWSTPSVDLLVLSACRTAVGNREAELGFAGLAVAAGVKSALTSLWTVSDEGTLALMTEFYTHLNDAKIKSEALRQAQLAMLQGQVLITGGELRGSSTRGGVELPSAFANVNNQNLSHPYYWAGFTIVGSPW</sequence>
<dbReference type="Gene3D" id="2.60.120.260">
    <property type="entry name" value="Galactose-binding domain-like"/>
    <property type="match status" value="1"/>
</dbReference>
<proteinExistence type="predicted"/>
<name>Q118Q7_TRIEI</name>
<evidence type="ECO:0000259" key="5">
    <source>
        <dbReference type="PROSITE" id="PS51829"/>
    </source>
</evidence>
<accession>Q118Q7</accession>
<dbReference type="InterPro" id="IPR008979">
    <property type="entry name" value="Galactose-bd-like_sf"/>
</dbReference>
<dbReference type="PANTHER" id="PTHR10098:SF112">
    <property type="entry name" value="SLR0380 PROTEIN"/>
    <property type="match status" value="1"/>
</dbReference>
<dbReference type="eggNOG" id="COG4995">
    <property type="taxonomic scope" value="Bacteria"/>
</dbReference>
<dbReference type="OrthoDB" id="433405at2"/>
<feature type="region of interest" description="Disordered" evidence="3">
    <location>
        <begin position="1244"/>
        <end position="1308"/>
    </location>
</feature>
<evidence type="ECO:0000256" key="2">
    <source>
        <dbReference type="ARBA" id="ARBA00022801"/>
    </source>
</evidence>
<feature type="region of interest" description="Disordered" evidence="3">
    <location>
        <begin position="441"/>
        <end position="519"/>
    </location>
</feature>
<feature type="compositionally biased region" description="Low complexity" evidence="3">
    <location>
        <begin position="1294"/>
        <end position="1308"/>
    </location>
</feature>
<feature type="signal peptide" evidence="4">
    <location>
        <begin position="1"/>
        <end position="28"/>
    </location>
</feature>
<feature type="region of interest" description="Disordered" evidence="3">
    <location>
        <begin position="2312"/>
        <end position="2331"/>
    </location>
</feature>
<dbReference type="InterPro" id="IPR008638">
    <property type="entry name" value="FhaB/CdiA-like_TPS"/>
</dbReference>
<dbReference type="PROSITE" id="PS51829">
    <property type="entry name" value="P_HOMO_B"/>
    <property type="match status" value="1"/>
</dbReference>
<dbReference type="Pfam" id="PF12770">
    <property type="entry name" value="CHAT"/>
    <property type="match status" value="1"/>
</dbReference>
<dbReference type="KEGG" id="ter:Tery_0572"/>
<gene>
    <name evidence="6" type="ordered locus">Tery_0572</name>
</gene>
<dbReference type="RefSeq" id="WP_011610411.1">
    <property type="nucleotide sequence ID" value="NC_008312.1"/>
</dbReference>
<dbReference type="eggNOG" id="COG3210">
    <property type="taxonomic scope" value="Bacteria"/>
</dbReference>
<feature type="compositionally biased region" description="Basic and acidic residues" evidence="3">
    <location>
        <begin position="491"/>
        <end position="508"/>
    </location>
</feature>
<dbReference type="PANTHER" id="PTHR10098">
    <property type="entry name" value="RAPSYN-RELATED"/>
    <property type="match status" value="1"/>
</dbReference>
<feature type="compositionally biased region" description="Acidic residues" evidence="3">
    <location>
        <begin position="477"/>
        <end position="489"/>
    </location>
</feature>
<dbReference type="Gene3D" id="2.160.20.10">
    <property type="entry name" value="Single-stranded right-handed beta-helix, Pectin lyase-like"/>
    <property type="match status" value="4"/>
</dbReference>